<evidence type="ECO:0000256" key="6">
    <source>
        <dbReference type="SAM" id="Phobius"/>
    </source>
</evidence>
<protein>
    <recommendedName>
        <fullName evidence="7">Rhodopsin domain-containing protein</fullName>
    </recommendedName>
</protein>
<proteinExistence type="inferred from homology"/>
<organism evidence="8 9">
    <name type="scientific">Tolypocladium ophioglossoides (strain CBS 100239)</name>
    <name type="common">Snaketongue truffleclub</name>
    <name type="synonym">Elaphocordyceps ophioglossoides</name>
    <dbReference type="NCBI Taxonomy" id="1163406"/>
    <lineage>
        <taxon>Eukaryota</taxon>
        <taxon>Fungi</taxon>
        <taxon>Dikarya</taxon>
        <taxon>Ascomycota</taxon>
        <taxon>Pezizomycotina</taxon>
        <taxon>Sordariomycetes</taxon>
        <taxon>Hypocreomycetidae</taxon>
        <taxon>Hypocreales</taxon>
        <taxon>Ophiocordycipitaceae</taxon>
        <taxon>Tolypocladium</taxon>
    </lineage>
</organism>
<dbReference type="EMBL" id="LFRF01000009">
    <property type="protein sequence ID" value="KND91147.1"/>
    <property type="molecule type" value="Genomic_DNA"/>
</dbReference>
<dbReference type="AlphaFoldDB" id="A0A0L0NAL1"/>
<dbReference type="InterPro" id="IPR052337">
    <property type="entry name" value="SAT4-like"/>
</dbReference>
<keyword evidence="2 6" id="KW-0812">Transmembrane</keyword>
<evidence type="ECO:0000256" key="5">
    <source>
        <dbReference type="ARBA" id="ARBA00038359"/>
    </source>
</evidence>
<evidence type="ECO:0000259" key="7">
    <source>
        <dbReference type="Pfam" id="PF20684"/>
    </source>
</evidence>
<keyword evidence="9" id="KW-1185">Reference proteome</keyword>
<comment type="subcellular location">
    <subcellularLocation>
        <location evidence="1">Membrane</location>
        <topology evidence="1">Multi-pass membrane protein</topology>
    </subcellularLocation>
</comment>
<accession>A0A0L0NAL1</accession>
<dbReference type="PANTHER" id="PTHR33048:SF19">
    <property type="entry name" value="MEMBRANE PROTEIN PTH11-LIKE, PUTATIVE (AFU_ORTHOLOGUE AFUA_1G14080)-RELATED"/>
    <property type="match status" value="1"/>
</dbReference>
<feature type="domain" description="Rhodopsin" evidence="7">
    <location>
        <begin position="37"/>
        <end position="275"/>
    </location>
</feature>
<gene>
    <name evidence="8" type="ORF">TOPH_04081</name>
</gene>
<feature type="transmembrane region" description="Helical" evidence="6">
    <location>
        <begin position="48"/>
        <end position="71"/>
    </location>
</feature>
<feature type="transmembrane region" description="Helical" evidence="6">
    <location>
        <begin position="222"/>
        <end position="246"/>
    </location>
</feature>
<evidence type="ECO:0000313" key="9">
    <source>
        <dbReference type="Proteomes" id="UP000036947"/>
    </source>
</evidence>
<evidence type="ECO:0000313" key="8">
    <source>
        <dbReference type="EMBL" id="KND91147.1"/>
    </source>
</evidence>
<dbReference type="PANTHER" id="PTHR33048">
    <property type="entry name" value="PTH11-LIKE INTEGRAL MEMBRANE PROTEIN (AFU_ORTHOLOGUE AFUA_5G11245)"/>
    <property type="match status" value="1"/>
</dbReference>
<feature type="transmembrane region" description="Helical" evidence="6">
    <location>
        <begin position="111"/>
        <end position="132"/>
    </location>
</feature>
<reference evidence="8 9" key="1">
    <citation type="journal article" date="2015" name="BMC Genomics">
        <title>The genome of the truffle-parasite Tolypocladium ophioglossoides and the evolution of antifungal peptaibiotics.</title>
        <authorList>
            <person name="Quandt C.A."/>
            <person name="Bushley K.E."/>
            <person name="Spatafora J.W."/>
        </authorList>
    </citation>
    <scope>NUCLEOTIDE SEQUENCE [LARGE SCALE GENOMIC DNA]</scope>
    <source>
        <strain evidence="8 9">CBS 100239</strain>
    </source>
</reference>
<keyword evidence="4 6" id="KW-0472">Membrane</keyword>
<dbReference type="Pfam" id="PF20684">
    <property type="entry name" value="Fung_rhodopsin"/>
    <property type="match status" value="1"/>
</dbReference>
<evidence type="ECO:0000256" key="4">
    <source>
        <dbReference type="ARBA" id="ARBA00023136"/>
    </source>
</evidence>
<keyword evidence="3 6" id="KW-1133">Transmembrane helix</keyword>
<comment type="caution">
    <text evidence="8">The sequence shown here is derived from an EMBL/GenBank/DDBJ whole genome shotgun (WGS) entry which is preliminary data.</text>
</comment>
<evidence type="ECO:0000256" key="1">
    <source>
        <dbReference type="ARBA" id="ARBA00004141"/>
    </source>
</evidence>
<feature type="transmembrane region" description="Helical" evidence="6">
    <location>
        <begin position="258"/>
        <end position="279"/>
    </location>
</feature>
<feature type="transmembrane region" description="Helical" evidence="6">
    <location>
        <begin position="185"/>
        <end position="210"/>
    </location>
</feature>
<evidence type="ECO:0000256" key="3">
    <source>
        <dbReference type="ARBA" id="ARBA00022989"/>
    </source>
</evidence>
<dbReference type="InterPro" id="IPR049326">
    <property type="entry name" value="Rhodopsin_dom_fungi"/>
</dbReference>
<dbReference type="Proteomes" id="UP000036947">
    <property type="component" value="Unassembled WGS sequence"/>
</dbReference>
<dbReference type="GO" id="GO:0016020">
    <property type="term" value="C:membrane"/>
    <property type="evidence" value="ECO:0007669"/>
    <property type="project" value="UniProtKB-SubCell"/>
</dbReference>
<feature type="transmembrane region" description="Helical" evidence="6">
    <location>
        <begin position="6"/>
        <end position="27"/>
    </location>
</feature>
<evidence type="ECO:0000256" key="2">
    <source>
        <dbReference type="ARBA" id="ARBA00022692"/>
    </source>
</evidence>
<name>A0A0L0NAL1_TOLOC</name>
<dbReference type="OrthoDB" id="2988756at2759"/>
<sequence>MTLSPPVAFHIASGSICASLILLRSLYRVLFRCRVHHQSCYRRWRLDDTYMALALLPLAGRTACISLSFMLNPSETTAPATAAEAAAQNMLVAQLDVNRIVSLKLHLPGRIFYALFLWTLKLCLLTFYSRFVSILPRGKIAIKILRWFIILSFCAVVVTTLVECHPLELVWELQTDPSYPACRRALANLLTMAICNACTNVALVVLPFPILRNTRLSRKAQIQLGFLFGIGAIVVMITILRLPFILRQPVSQQARSMWASIEVLCSCVVANTAFFYSVVKDSQHQHDDRAHHTSTVQEVNFYLQSLPSSPGDGRTQLAKQQATVSTA</sequence>
<comment type="similarity">
    <text evidence="5">Belongs to the SAT4 family.</text>
</comment>
<feature type="transmembrane region" description="Helical" evidence="6">
    <location>
        <begin position="144"/>
        <end position="162"/>
    </location>
</feature>